<feature type="transmembrane region" description="Helical" evidence="9">
    <location>
        <begin position="214"/>
        <end position="239"/>
    </location>
</feature>
<dbReference type="Gene3D" id="1.10.3720.10">
    <property type="entry name" value="MetI-like"/>
    <property type="match status" value="1"/>
</dbReference>
<evidence type="ECO:0000256" key="7">
    <source>
        <dbReference type="ARBA" id="ARBA00022989"/>
    </source>
</evidence>
<dbReference type="EMBL" id="JACXWY010000001">
    <property type="protein sequence ID" value="MBD3844072.1"/>
    <property type="molecule type" value="Genomic_DNA"/>
</dbReference>
<accession>A0A927E4P4</accession>
<dbReference type="PROSITE" id="PS50928">
    <property type="entry name" value="ABC_TM1"/>
    <property type="match status" value="1"/>
</dbReference>
<name>A0A927E4P4_9HYPH</name>
<evidence type="ECO:0000256" key="2">
    <source>
        <dbReference type="ARBA" id="ARBA00022448"/>
    </source>
</evidence>
<evidence type="ECO:0000256" key="9">
    <source>
        <dbReference type="RuleBase" id="RU363032"/>
    </source>
</evidence>
<dbReference type="PANTHER" id="PTHR43386">
    <property type="entry name" value="OLIGOPEPTIDE TRANSPORT SYSTEM PERMEASE PROTEIN APPC"/>
    <property type="match status" value="1"/>
</dbReference>
<dbReference type="Pfam" id="PF12911">
    <property type="entry name" value="OppC_N"/>
    <property type="match status" value="1"/>
</dbReference>
<keyword evidence="2 9" id="KW-0813">Transport</keyword>
<evidence type="ECO:0000256" key="3">
    <source>
        <dbReference type="ARBA" id="ARBA00022475"/>
    </source>
</evidence>
<dbReference type="SUPFAM" id="SSF161098">
    <property type="entry name" value="MetI-like"/>
    <property type="match status" value="1"/>
</dbReference>
<evidence type="ECO:0000259" key="10">
    <source>
        <dbReference type="PROSITE" id="PS50928"/>
    </source>
</evidence>
<proteinExistence type="inferred from homology"/>
<evidence type="ECO:0000256" key="6">
    <source>
        <dbReference type="ARBA" id="ARBA00022927"/>
    </source>
</evidence>
<keyword evidence="6" id="KW-0653">Protein transport</keyword>
<dbReference type="GO" id="GO:0055085">
    <property type="term" value="P:transmembrane transport"/>
    <property type="evidence" value="ECO:0007669"/>
    <property type="project" value="InterPro"/>
</dbReference>
<comment type="caution">
    <text evidence="11">The sequence shown here is derived from an EMBL/GenBank/DDBJ whole genome shotgun (WGS) entry which is preliminary data.</text>
</comment>
<keyword evidence="8 9" id="KW-0472">Membrane</keyword>
<feature type="transmembrane region" description="Helical" evidence="9">
    <location>
        <begin position="21"/>
        <end position="44"/>
    </location>
</feature>
<comment type="similarity">
    <text evidence="9">Belongs to the binding-protein-dependent transport system permease family.</text>
</comment>
<dbReference type="CDD" id="cd06261">
    <property type="entry name" value="TM_PBP2"/>
    <property type="match status" value="1"/>
</dbReference>
<feature type="transmembrane region" description="Helical" evidence="9">
    <location>
        <begin position="97"/>
        <end position="120"/>
    </location>
</feature>
<dbReference type="InterPro" id="IPR000515">
    <property type="entry name" value="MetI-like"/>
</dbReference>
<dbReference type="RefSeq" id="WP_191122949.1">
    <property type="nucleotide sequence ID" value="NZ_JACXWY010000001.1"/>
</dbReference>
<sequence length="294" mass="31103">MSEISLISSPPPQRRRLLPSLLRNKAGLAGIVIVAMIVFTALAADQLAPLDPLRRNLSLKLLPPAWLEGGNPRYLLGTDSQGRDLLSRIIFGARTSLSVGLAAVALSSLIGLALGLLAGMAGGRVDLLIMRVIDAMLAIPTMLFMLVVALVAGSGLLPLVVVIAATNWVGCARIVRADVLGIKEMDYVAAARASGASPLGLILRHILPNILSSFVVVSTLNVGTVILAESSLSFLGFGIQPPEISWGQMLSEGRQYLATSWWVATFPGIAITLTVLGVILLGDWLRDHLDPRLA</sequence>
<evidence type="ECO:0000256" key="4">
    <source>
        <dbReference type="ARBA" id="ARBA00022692"/>
    </source>
</evidence>
<dbReference type="GO" id="GO:0015833">
    <property type="term" value="P:peptide transport"/>
    <property type="evidence" value="ECO:0007669"/>
    <property type="project" value="UniProtKB-KW"/>
</dbReference>
<protein>
    <submittedName>
        <fullName evidence="11">ABC transporter permease</fullName>
    </submittedName>
</protein>
<dbReference type="PANTHER" id="PTHR43386:SF1">
    <property type="entry name" value="D,D-DIPEPTIDE TRANSPORT SYSTEM PERMEASE PROTEIN DDPC-RELATED"/>
    <property type="match status" value="1"/>
</dbReference>
<dbReference type="InterPro" id="IPR035906">
    <property type="entry name" value="MetI-like_sf"/>
</dbReference>
<dbReference type="GO" id="GO:0005886">
    <property type="term" value="C:plasma membrane"/>
    <property type="evidence" value="ECO:0007669"/>
    <property type="project" value="UniProtKB-SubCell"/>
</dbReference>
<dbReference type="Proteomes" id="UP000619295">
    <property type="component" value="Unassembled WGS sequence"/>
</dbReference>
<keyword evidence="12" id="KW-1185">Reference proteome</keyword>
<evidence type="ECO:0000256" key="8">
    <source>
        <dbReference type="ARBA" id="ARBA00023136"/>
    </source>
</evidence>
<feature type="transmembrane region" description="Helical" evidence="9">
    <location>
        <begin position="259"/>
        <end position="282"/>
    </location>
</feature>
<comment type="subcellular location">
    <subcellularLocation>
        <location evidence="1 9">Cell membrane</location>
        <topology evidence="1 9">Multi-pass membrane protein</topology>
    </subcellularLocation>
</comment>
<keyword evidence="7 9" id="KW-1133">Transmembrane helix</keyword>
<evidence type="ECO:0000256" key="1">
    <source>
        <dbReference type="ARBA" id="ARBA00004651"/>
    </source>
</evidence>
<dbReference type="Pfam" id="PF00528">
    <property type="entry name" value="BPD_transp_1"/>
    <property type="match status" value="1"/>
</dbReference>
<dbReference type="InterPro" id="IPR025966">
    <property type="entry name" value="OppC_N"/>
</dbReference>
<evidence type="ECO:0000256" key="5">
    <source>
        <dbReference type="ARBA" id="ARBA00022856"/>
    </source>
</evidence>
<gene>
    <name evidence="11" type="ORF">IED13_00060</name>
</gene>
<dbReference type="AlphaFoldDB" id="A0A927E4P4"/>
<keyword evidence="3" id="KW-1003">Cell membrane</keyword>
<dbReference type="GO" id="GO:0015031">
    <property type="term" value="P:protein transport"/>
    <property type="evidence" value="ECO:0007669"/>
    <property type="project" value="UniProtKB-KW"/>
</dbReference>
<evidence type="ECO:0000313" key="12">
    <source>
        <dbReference type="Proteomes" id="UP000619295"/>
    </source>
</evidence>
<keyword evidence="4 9" id="KW-0812">Transmembrane</keyword>
<keyword evidence="5" id="KW-0571">Peptide transport</keyword>
<evidence type="ECO:0000313" key="11">
    <source>
        <dbReference type="EMBL" id="MBD3844072.1"/>
    </source>
</evidence>
<feature type="domain" description="ABC transmembrane type-1" evidence="10">
    <location>
        <begin position="93"/>
        <end position="282"/>
    </location>
</feature>
<organism evidence="11 12">
    <name type="scientific">Bosea spartocytisi</name>
    <dbReference type="NCBI Taxonomy" id="2773451"/>
    <lineage>
        <taxon>Bacteria</taxon>
        <taxon>Pseudomonadati</taxon>
        <taxon>Pseudomonadota</taxon>
        <taxon>Alphaproteobacteria</taxon>
        <taxon>Hyphomicrobiales</taxon>
        <taxon>Boseaceae</taxon>
        <taxon>Bosea</taxon>
    </lineage>
</organism>
<reference evidence="11" key="1">
    <citation type="submission" date="2020-09" db="EMBL/GenBank/DDBJ databases">
        <title>Bosea spartocytisi sp. nov. a root nodule endophyte of Spartocytisus supranubius in the high mountain ecosystem fo the Teide National Park (Canary Islands, Spain).</title>
        <authorList>
            <person name="Pulido-Suarez L."/>
            <person name="Peix A."/>
            <person name="Igual J.M."/>
            <person name="Socas-Perez N."/>
            <person name="Velazquez E."/>
            <person name="Flores-Felix J.D."/>
            <person name="Leon-Barrios M."/>
        </authorList>
    </citation>
    <scope>NUCLEOTIDE SEQUENCE</scope>
    <source>
        <strain evidence="11">SSUT16</strain>
    </source>
</reference>
<dbReference type="InterPro" id="IPR050366">
    <property type="entry name" value="BP-dependent_transpt_permease"/>
</dbReference>